<gene>
    <name evidence="3" type="ORF">CR155_17735</name>
</gene>
<sequence>MDDIPLHEYLRLHARTTPDKTAIVWYGYEMSYAELDRLSDNCAAFLRGLGVRRGEPVALFMQNCCQYIIAHFGIQKLGAIVSPCSPLFKHHELNYQLRDLECRVIIAAENLVPIVQAARPQTRLQHVISTHYGDFLPELHAYTAPEEIKHHGGDCAEGTVNFCAVITNSPSAPIIENVSLDDIALLAYTSGTTGRPKGAMLTYRNALFKARGGAIASTLTQDDIHLAIPPLYHISGMLCGINIPIYLGGTIVLHYRFNPLSTLESIERYRPTYWKAIAPMLPAIMEDPELQDFDLSSLRKCPTTSFGIRTTPELAERWQAFTGGAQVFEAGYGLTETHTFDSVTPPDAVRWGTNGKLLPEVECKILSVEDQKALPAGEEGEIFLRSPGCFKGYWNQPEKTAETLIDGWVRTGDIGRLDIDGYLTLSGRIKELIKVSGYSVFPEDVESILMMHPGVEQVAVIGVDDAKKGQVVVAFVVPRPGSTLNADELIAWSRDNMSAYKVPKAIEFREALPMTASGKVKRNQLLLEQV</sequence>
<dbReference type="InterPro" id="IPR045851">
    <property type="entry name" value="AMP-bd_C_sf"/>
</dbReference>
<dbReference type="InterPro" id="IPR000873">
    <property type="entry name" value="AMP-dep_synth/lig_dom"/>
</dbReference>
<name>A0A2N4UCA9_9BURK</name>
<evidence type="ECO:0000313" key="3">
    <source>
        <dbReference type="EMBL" id="PLC52652.1"/>
    </source>
</evidence>
<protein>
    <submittedName>
        <fullName evidence="3">AMP-dependent synthetase</fullName>
    </submittedName>
</protein>
<accession>A0A2N4UCA9</accession>
<evidence type="ECO:0000259" key="2">
    <source>
        <dbReference type="Pfam" id="PF13193"/>
    </source>
</evidence>
<dbReference type="Proteomes" id="UP000234328">
    <property type="component" value="Unassembled WGS sequence"/>
</dbReference>
<feature type="domain" description="AMP-binding enzyme C-terminal" evidence="2">
    <location>
        <begin position="445"/>
        <end position="519"/>
    </location>
</feature>
<dbReference type="PANTHER" id="PTHR43767:SF1">
    <property type="entry name" value="NONRIBOSOMAL PEPTIDE SYNTHASE PES1 (EUROFUNG)-RELATED"/>
    <property type="match status" value="1"/>
</dbReference>
<dbReference type="InterPro" id="IPR020845">
    <property type="entry name" value="AMP-binding_CS"/>
</dbReference>
<dbReference type="Gene3D" id="3.30.300.30">
    <property type="match status" value="1"/>
</dbReference>
<dbReference type="EMBL" id="PDNV01000012">
    <property type="protein sequence ID" value="PLC52652.1"/>
    <property type="molecule type" value="Genomic_DNA"/>
</dbReference>
<dbReference type="InterPro" id="IPR050237">
    <property type="entry name" value="ATP-dep_AMP-bd_enzyme"/>
</dbReference>
<dbReference type="InterPro" id="IPR025110">
    <property type="entry name" value="AMP-bd_C"/>
</dbReference>
<dbReference type="Gene3D" id="3.40.50.12780">
    <property type="entry name" value="N-terminal domain of ligase-like"/>
    <property type="match status" value="1"/>
</dbReference>
<dbReference type="InterPro" id="IPR042099">
    <property type="entry name" value="ANL_N_sf"/>
</dbReference>
<reference evidence="3 4" key="1">
    <citation type="submission" date="2017-10" db="EMBL/GenBank/DDBJ databases">
        <title>Two draft genome sequences of Pusillimonas sp. strains isolated from a nitrate- and radionuclide-contaminated groundwater in Russia.</title>
        <authorList>
            <person name="Grouzdev D.S."/>
            <person name="Tourova T.P."/>
            <person name="Goeva M.A."/>
            <person name="Babich T.L."/>
            <person name="Sokolova D.S."/>
            <person name="Abdullin R."/>
            <person name="Poltaraus A.B."/>
            <person name="Toshchakov S.V."/>
            <person name="Nazina T.N."/>
        </authorList>
    </citation>
    <scope>NUCLEOTIDE SEQUENCE [LARGE SCALE GENOMIC DNA]</scope>
    <source>
        <strain evidence="3 4">JR1/69-2-13</strain>
    </source>
</reference>
<dbReference type="RefSeq" id="WP_102071387.1">
    <property type="nucleotide sequence ID" value="NZ_PDNV01000012.1"/>
</dbReference>
<dbReference type="PANTHER" id="PTHR43767">
    <property type="entry name" value="LONG-CHAIN-FATTY-ACID--COA LIGASE"/>
    <property type="match status" value="1"/>
</dbReference>
<comment type="caution">
    <text evidence="3">The sequence shown here is derived from an EMBL/GenBank/DDBJ whole genome shotgun (WGS) entry which is preliminary data.</text>
</comment>
<feature type="domain" description="AMP-dependent synthetase/ligase" evidence="1">
    <location>
        <begin position="13"/>
        <end position="394"/>
    </location>
</feature>
<dbReference type="GO" id="GO:0016878">
    <property type="term" value="F:acid-thiol ligase activity"/>
    <property type="evidence" value="ECO:0007669"/>
    <property type="project" value="UniProtKB-ARBA"/>
</dbReference>
<dbReference type="Pfam" id="PF13193">
    <property type="entry name" value="AMP-binding_C"/>
    <property type="match status" value="1"/>
</dbReference>
<dbReference type="PROSITE" id="PS00455">
    <property type="entry name" value="AMP_BINDING"/>
    <property type="match status" value="1"/>
</dbReference>
<evidence type="ECO:0000313" key="4">
    <source>
        <dbReference type="Proteomes" id="UP000234328"/>
    </source>
</evidence>
<keyword evidence="4" id="KW-1185">Reference proteome</keyword>
<dbReference type="Pfam" id="PF00501">
    <property type="entry name" value="AMP-binding"/>
    <property type="match status" value="1"/>
</dbReference>
<dbReference type="SUPFAM" id="SSF56801">
    <property type="entry name" value="Acetyl-CoA synthetase-like"/>
    <property type="match status" value="1"/>
</dbReference>
<evidence type="ECO:0000259" key="1">
    <source>
        <dbReference type="Pfam" id="PF00501"/>
    </source>
</evidence>
<dbReference type="AlphaFoldDB" id="A0A2N4UCA9"/>
<organism evidence="3 4">
    <name type="scientific">Pollutimonas nitritireducens</name>
    <dbReference type="NCBI Taxonomy" id="2045209"/>
    <lineage>
        <taxon>Bacteria</taxon>
        <taxon>Pseudomonadati</taxon>
        <taxon>Pseudomonadota</taxon>
        <taxon>Betaproteobacteria</taxon>
        <taxon>Burkholderiales</taxon>
        <taxon>Alcaligenaceae</taxon>
        <taxon>Pollutimonas</taxon>
    </lineage>
</organism>
<proteinExistence type="predicted"/>
<dbReference type="OrthoDB" id="9766486at2"/>